<feature type="compositionally biased region" description="Basic and acidic residues" evidence="1">
    <location>
        <begin position="16"/>
        <end position="28"/>
    </location>
</feature>
<dbReference type="AlphaFoldDB" id="A0A1J5PZU7"/>
<reference evidence="2" key="1">
    <citation type="submission" date="2016-10" db="EMBL/GenBank/DDBJ databases">
        <title>Sequence of Gallionella enrichment culture.</title>
        <authorList>
            <person name="Poehlein A."/>
            <person name="Muehling M."/>
            <person name="Daniel R."/>
        </authorList>
    </citation>
    <scope>NUCLEOTIDE SEQUENCE</scope>
</reference>
<evidence type="ECO:0000313" key="2">
    <source>
        <dbReference type="EMBL" id="OIQ76602.1"/>
    </source>
</evidence>
<sequence>MAHQEAPLRVGLDAFGDDRQPQRLRHRDDGLRDQRVLASVGQAVDEGLVDFQLIDRQARQVRQRRAAGAEVVKRERDPGQLERLHLAQRVVDVVEHDALGQLELEPGGVGAGRVDRAQHAVDETGVGELPRADVDREHALARRRPLAPRRNARAGGVEHPLAELDDQAGLLGHRDELTRREQAAHRVVPAQQGLGPDDGARAVELRLVVQLELAELDGLAQLRLQRGAPGQLDLHALFEEAQRIASVLLGAIHREVGVHQDRLGGVGAADEQRRA</sequence>
<proteinExistence type="predicted"/>
<gene>
    <name evidence="2" type="ORF">GALL_417180</name>
</gene>
<comment type="caution">
    <text evidence="2">The sequence shown here is derived from an EMBL/GenBank/DDBJ whole genome shotgun (WGS) entry which is preliminary data.</text>
</comment>
<accession>A0A1J5PZU7</accession>
<feature type="region of interest" description="Disordered" evidence="1">
    <location>
        <begin position="1"/>
        <end position="28"/>
    </location>
</feature>
<name>A0A1J5PZU7_9ZZZZ</name>
<organism evidence="2">
    <name type="scientific">mine drainage metagenome</name>
    <dbReference type="NCBI Taxonomy" id="410659"/>
    <lineage>
        <taxon>unclassified sequences</taxon>
        <taxon>metagenomes</taxon>
        <taxon>ecological metagenomes</taxon>
    </lineage>
</organism>
<protein>
    <submittedName>
        <fullName evidence="2">Uncharacterized protein</fullName>
    </submittedName>
</protein>
<evidence type="ECO:0000256" key="1">
    <source>
        <dbReference type="SAM" id="MobiDB-lite"/>
    </source>
</evidence>
<dbReference type="EMBL" id="MLJW01001823">
    <property type="protein sequence ID" value="OIQ76602.1"/>
    <property type="molecule type" value="Genomic_DNA"/>
</dbReference>